<name>A0A212L796_9BACT</name>
<evidence type="ECO:0000313" key="1">
    <source>
        <dbReference type="EMBL" id="SCM73199.1"/>
    </source>
</evidence>
<reference evidence="1" key="1">
    <citation type="submission" date="2016-08" db="EMBL/GenBank/DDBJ databases">
        <authorList>
            <person name="Seilhamer J.J."/>
        </authorList>
    </citation>
    <scope>NUCLEOTIDE SEQUENCE</scope>
    <source>
        <strain evidence="1">86-1</strain>
    </source>
</reference>
<sequence length="79" mass="8757">MNQALFIVTSPDCLFPEILLFSGEITCQRRACPQALTSRCWFFSPARLFSSFPATIQSPDAPEHGDNAGPLVTRYDFSA</sequence>
<dbReference type="AlphaFoldDB" id="A0A212L796"/>
<dbReference type="EMBL" id="FMJC01000002">
    <property type="protein sequence ID" value="SCM73199.1"/>
    <property type="molecule type" value="Genomic_DNA"/>
</dbReference>
<proteinExistence type="predicted"/>
<protein>
    <submittedName>
        <fullName evidence="1">Uncharacterized protein</fullName>
    </submittedName>
</protein>
<gene>
    <name evidence="1" type="ORF">KL86DES1_21125</name>
</gene>
<accession>A0A212L796</accession>
<organism evidence="1">
    <name type="scientific">uncultured Desulfovibrio sp</name>
    <dbReference type="NCBI Taxonomy" id="167968"/>
    <lineage>
        <taxon>Bacteria</taxon>
        <taxon>Pseudomonadati</taxon>
        <taxon>Thermodesulfobacteriota</taxon>
        <taxon>Desulfovibrionia</taxon>
        <taxon>Desulfovibrionales</taxon>
        <taxon>Desulfovibrionaceae</taxon>
        <taxon>Desulfovibrio</taxon>
        <taxon>environmental samples</taxon>
    </lineage>
</organism>